<dbReference type="PANTHER" id="PTHR33103:SF27">
    <property type="entry name" value="OS04G0594700 PROTEIN"/>
    <property type="match status" value="1"/>
</dbReference>
<dbReference type="STRING" id="3988.B9S380"/>
<gene>
    <name evidence="1" type="ORF">RCOM_0731140</name>
</gene>
<evidence type="ECO:0000313" key="1">
    <source>
        <dbReference type="EMBL" id="EEF41862.1"/>
    </source>
</evidence>
<dbReference type="PANTHER" id="PTHR33103">
    <property type="entry name" value="OS01G0153900 PROTEIN"/>
    <property type="match status" value="1"/>
</dbReference>
<organism evidence="1 2">
    <name type="scientific">Ricinus communis</name>
    <name type="common">Castor bean</name>
    <dbReference type="NCBI Taxonomy" id="3988"/>
    <lineage>
        <taxon>Eukaryota</taxon>
        <taxon>Viridiplantae</taxon>
        <taxon>Streptophyta</taxon>
        <taxon>Embryophyta</taxon>
        <taxon>Tracheophyta</taxon>
        <taxon>Spermatophyta</taxon>
        <taxon>Magnoliopsida</taxon>
        <taxon>eudicotyledons</taxon>
        <taxon>Gunneridae</taxon>
        <taxon>Pentapetalae</taxon>
        <taxon>rosids</taxon>
        <taxon>fabids</taxon>
        <taxon>Malpighiales</taxon>
        <taxon>Euphorbiaceae</taxon>
        <taxon>Acalyphoideae</taxon>
        <taxon>Acalypheae</taxon>
        <taxon>Ricinus</taxon>
    </lineage>
</organism>
<dbReference type="Pfam" id="PF05056">
    <property type="entry name" value="DUF674"/>
    <property type="match status" value="1"/>
</dbReference>
<proteinExistence type="predicted"/>
<accession>B9S380</accession>
<dbReference type="EMBL" id="EQ973857">
    <property type="protein sequence ID" value="EEF41862.1"/>
    <property type="molecule type" value="Genomic_DNA"/>
</dbReference>
<dbReference type="FunCoup" id="B9S380">
    <property type="interactions" value="59"/>
</dbReference>
<dbReference type="InterPro" id="IPR007750">
    <property type="entry name" value="DUF674"/>
</dbReference>
<reference evidence="2" key="1">
    <citation type="journal article" date="2010" name="Nat. Biotechnol.">
        <title>Draft genome sequence of the oilseed species Ricinus communis.</title>
        <authorList>
            <person name="Chan A.P."/>
            <person name="Crabtree J."/>
            <person name="Zhao Q."/>
            <person name="Lorenzi H."/>
            <person name="Orvis J."/>
            <person name="Puiu D."/>
            <person name="Melake-Berhan A."/>
            <person name="Jones K.M."/>
            <person name="Redman J."/>
            <person name="Chen G."/>
            <person name="Cahoon E.B."/>
            <person name="Gedil M."/>
            <person name="Stanke M."/>
            <person name="Haas B.J."/>
            <person name="Wortman J.R."/>
            <person name="Fraser-Liggett C.M."/>
            <person name="Ravel J."/>
            <person name="Rabinowicz P.D."/>
        </authorList>
    </citation>
    <scope>NUCLEOTIDE SEQUENCE [LARGE SCALE GENOMIC DNA]</scope>
    <source>
        <strain evidence="2">cv. Hale</strain>
    </source>
</reference>
<evidence type="ECO:0000313" key="2">
    <source>
        <dbReference type="Proteomes" id="UP000008311"/>
    </source>
</evidence>
<dbReference type="InParanoid" id="B9S380"/>
<protein>
    <recommendedName>
        <fullName evidence="3">DUF674 domain-containing protein</fullName>
    </recommendedName>
</protein>
<evidence type="ECO:0008006" key="3">
    <source>
        <dbReference type="Google" id="ProtNLM"/>
    </source>
</evidence>
<dbReference type="Proteomes" id="UP000008311">
    <property type="component" value="Unassembled WGS sequence"/>
</dbReference>
<dbReference type="AlphaFoldDB" id="B9S380"/>
<name>B9S380_RICCO</name>
<keyword evidence="2" id="KW-1185">Reference proteome</keyword>
<sequence length="230" mass="25769">MKLKALIDKEKNRVLFAESDGDFVDVLFTFFTMPIGTVIRITGSKLPARPVGCMNNLYASVENLDVWYLRTEACKTMLLHPQNGAAIHCKDLKLKIYSEEPSGFFFYGSSECITSKCKLLSQYECSFCDCGKRMYCPIRIRPKDVVSDSVDAHEGVFLKERTRIVISGELKVLPPSTSASFSLLSKLGVMDASTIEERTFDIGVDEVLNLLKSSLVSRAPLTETLLERKE</sequence>